<protein>
    <submittedName>
        <fullName evidence="2">Uncharacterized protein</fullName>
    </submittedName>
</protein>
<keyword evidence="3" id="KW-1185">Reference proteome</keyword>
<dbReference type="Proteomes" id="UP001529510">
    <property type="component" value="Unassembled WGS sequence"/>
</dbReference>
<feature type="non-terminal residue" evidence="2">
    <location>
        <position position="60"/>
    </location>
</feature>
<evidence type="ECO:0000313" key="3">
    <source>
        <dbReference type="Proteomes" id="UP001529510"/>
    </source>
</evidence>
<dbReference type="AlphaFoldDB" id="A0ABD0QD21"/>
<reference evidence="2 3" key="1">
    <citation type="submission" date="2024-05" db="EMBL/GenBank/DDBJ databases">
        <title>Genome sequencing and assembly of Indian major carp, Cirrhinus mrigala (Hamilton, 1822).</title>
        <authorList>
            <person name="Mohindra V."/>
            <person name="Chowdhury L.M."/>
            <person name="Lal K."/>
            <person name="Jena J.K."/>
        </authorList>
    </citation>
    <scope>NUCLEOTIDE SEQUENCE [LARGE SCALE GENOMIC DNA]</scope>
    <source>
        <strain evidence="2">CM1030</strain>
        <tissue evidence="2">Blood</tissue>
    </source>
</reference>
<dbReference type="EMBL" id="JAMKFB020000009">
    <property type="protein sequence ID" value="KAL0183775.1"/>
    <property type="molecule type" value="Genomic_DNA"/>
</dbReference>
<proteinExistence type="predicted"/>
<accession>A0ABD0QD21</accession>
<sequence>VYSFKRSSPITEGRGPDMFFGSSKRAGPAKRVNCVCLLGANQVVRALPPSQVPLTEIYPK</sequence>
<comment type="caution">
    <text evidence="2">The sequence shown here is derived from an EMBL/GenBank/DDBJ whole genome shotgun (WGS) entry which is preliminary data.</text>
</comment>
<evidence type="ECO:0000256" key="1">
    <source>
        <dbReference type="SAM" id="MobiDB-lite"/>
    </source>
</evidence>
<organism evidence="2 3">
    <name type="scientific">Cirrhinus mrigala</name>
    <name type="common">Mrigala</name>
    <dbReference type="NCBI Taxonomy" id="683832"/>
    <lineage>
        <taxon>Eukaryota</taxon>
        <taxon>Metazoa</taxon>
        <taxon>Chordata</taxon>
        <taxon>Craniata</taxon>
        <taxon>Vertebrata</taxon>
        <taxon>Euteleostomi</taxon>
        <taxon>Actinopterygii</taxon>
        <taxon>Neopterygii</taxon>
        <taxon>Teleostei</taxon>
        <taxon>Ostariophysi</taxon>
        <taxon>Cypriniformes</taxon>
        <taxon>Cyprinidae</taxon>
        <taxon>Labeoninae</taxon>
        <taxon>Labeonini</taxon>
        <taxon>Cirrhinus</taxon>
    </lineage>
</organism>
<feature type="compositionally biased region" description="Polar residues" evidence="1">
    <location>
        <begin position="1"/>
        <end position="10"/>
    </location>
</feature>
<name>A0ABD0QD21_CIRMR</name>
<feature type="non-terminal residue" evidence="2">
    <location>
        <position position="1"/>
    </location>
</feature>
<gene>
    <name evidence="2" type="ORF">M9458_019471</name>
</gene>
<evidence type="ECO:0000313" key="2">
    <source>
        <dbReference type="EMBL" id="KAL0183775.1"/>
    </source>
</evidence>
<feature type="region of interest" description="Disordered" evidence="1">
    <location>
        <begin position="1"/>
        <end position="22"/>
    </location>
</feature>